<gene>
    <name evidence="4" type="ORF">F9802_02195</name>
</gene>
<protein>
    <submittedName>
        <fullName evidence="4">Sulfurtransferase</fullName>
    </submittedName>
</protein>
<dbReference type="InterPro" id="IPR001763">
    <property type="entry name" value="Rhodanese-like_dom"/>
</dbReference>
<name>A0A6I1FJT3_9BACI</name>
<evidence type="ECO:0000256" key="2">
    <source>
        <dbReference type="ARBA" id="ARBA00022737"/>
    </source>
</evidence>
<dbReference type="InterPro" id="IPR045078">
    <property type="entry name" value="TST/MPST-like"/>
</dbReference>
<dbReference type="PROSITE" id="PS50206">
    <property type="entry name" value="RHODANESE_3"/>
    <property type="match status" value="2"/>
</dbReference>
<reference evidence="4 5" key="1">
    <citation type="submission" date="2019-10" db="EMBL/GenBank/DDBJ databases">
        <title>Bacillus aerolatum sp. nov., isolated from bioaerosol of sport playgrounds.</title>
        <authorList>
            <person name="Chen P."/>
            <person name="Zhang G."/>
        </authorList>
    </citation>
    <scope>NUCLEOTIDE SEQUENCE [LARGE SCALE GENOMIC DNA]</scope>
    <source>
        <strain evidence="4 5">CX253</strain>
    </source>
</reference>
<keyword evidence="2" id="KW-0677">Repeat</keyword>
<dbReference type="EMBL" id="WEIO01000001">
    <property type="protein sequence ID" value="KAB7708969.1"/>
    <property type="molecule type" value="Genomic_DNA"/>
</dbReference>
<dbReference type="Proteomes" id="UP000429595">
    <property type="component" value="Unassembled WGS sequence"/>
</dbReference>
<keyword evidence="5" id="KW-1185">Reference proteome</keyword>
<dbReference type="Pfam" id="PF00581">
    <property type="entry name" value="Rhodanese"/>
    <property type="match status" value="2"/>
</dbReference>
<keyword evidence="1 4" id="KW-0808">Transferase</keyword>
<dbReference type="PANTHER" id="PTHR11364">
    <property type="entry name" value="THIOSULFATE SULFERTANSFERASE"/>
    <property type="match status" value="1"/>
</dbReference>
<sequence>MEYIRSIEWLSNHLNDPNVCIVDCRFNLADADSGEREYKEAHIPGAHYAHLDRHLSGEKRTHGGRHPLPDLKEFQKTAQSFGINDDTTVIVYDNGDAMFAGRFWWLLSYVGHQHVYILDGGFAEWKKKGLPVSNAAPDSQPGRLSLQVQEGWTASVEDVKQAALEKDGTTLIDSRAPERYEGKVEPLDRVPGHIPTAVNHFFKAGLEGSFWKSEEAQKERFQELDPTQPVIVYCGSGVSATPNIIALKQAGFHNVRLYAGSYSDWSSYEELPVEKKK</sequence>
<evidence type="ECO:0000259" key="3">
    <source>
        <dbReference type="PROSITE" id="PS50206"/>
    </source>
</evidence>
<dbReference type="SMART" id="SM00450">
    <property type="entry name" value="RHOD"/>
    <property type="match status" value="2"/>
</dbReference>
<dbReference type="RefSeq" id="WP_152149496.1">
    <property type="nucleotide sequence ID" value="NZ_WEIO01000001.1"/>
</dbReference>
<dbReference type="CDD" id="cd01448">
    <property type="entry name" value="TST_Repeat_1"/>
    <property type="match status" value="1"/>
</dbReference>
<dbReference type="GO" id="GO:0004792">
    <property type="term" value="F:thiosulfate-cyanide sulfurtransferase activity"/>
    <property type="evidence" value="ECO:0007669"/>
    <property type="project" value="TreeGrafter"/>
</dbReference>
<feature type="domain" description="Rhodanese" evidence="3">
    <location>
        <begin position="15"/>
        <end position="134"/>
    </location>
</feature>
<dbReference type="CDD" id="cd01449">
    <property type="entry name" value="TST_Repeat_2"/>
    <property type="match status" value="1"/>
</dbReference>
<dbReference type="FunFam" id="3.40.250.10:FF:000035">
    <property type="entry name" value="Thiosulfate sulfurtransferase"/>
    <property type="match status" value="1"/>
</dbReference>
<organism evidence="4 5">
    <name type="scientific">Bacillus aerolatus</name>
    <dbReference type="NCBI Taxonomy" id="2653354"/>
    <lineage>
        <taxon>Bacteria</taxon>
        <taxon>Bacillati</taxon>
        <taxon>Bacillota</taxon>
        <taxon>Bacilli</taxon>
        <taxon>Bacillales</taxon>
        <taxon>Bacillaceae</taxon>
        <taxon>Bacillus</taxon>
    </lineage>
</organism>
<dbReference type="PANTHER" id="PTHR11364:SF27">
    <property type="entry name" value="SULFURTRANSFERASE"/>
    <property type="match status" value="1"/>
</dbReference>
<comment type="caution">
    <text evidence="4">The sequence shown here is derived from an EMBL/GenBank/DDBJ whole genome shotgun (WGS) entry which is preliminary data.</text>
</comment>
<dbReference type="InterPro" id="IPR036873">
    <property type="entry name" value="Rhodanese-like_dom_sf"/>
</dbReference>
<evidence type="ECO:0000313" key="5">
    <source>
        <dbReference type="Proteomes" id="UP000429595"/>
    </source>
</evidence>
<accession>A0A6I1FJT3</accession>
<proteinExistence type="predicted"/>
<evidence type="ECO:0000256" key="1">
    <source>
        <dbReference type="ARBA" id="ARBA00022679"/>
    </source>
</evidence>
<dbReference type="SUPFAM" id="SSF52821">
    <property type="entry name" value="Rhodanese/Cell cycle control phosphatase"/>
    <property type="match status" value="2"/>
</dbReference>
<dbReference type="AlphaFoldDB" id="A0A6I1FJT3"/>
<dbReference type="Gene3D" id="3.40.250.10">
    <property type="entry name" value="Rhodanese-like domain"/>
    <property type="match status" value="2"/>
</dbReference>
<evidence type="ECO:0000313" key="4">
    <source>
        <dbReference type="EMBL" id="KAB7708969.1"/>
    </source>
</evidence>
<feature type="domain" description="Rhodanese" evidence="3">
    <location>
        <begin position="165"/>
        <end position="274"/>
    </location>
</feature>